<proteinExistence type="predicted"/>
<dbReference type="GeneID" id="105365975"/>
<gene>
    <name evidence="2" type="primary">LOC105365975</name>
</gene>
<organism evidence="1 2">
    <name type="scientific">Ceratosolen solmsi marchali</name>
    <dbReference type="NCBI Taxonomy" id="326594"/>
    <lineage>
        <taxon>Eukaryota</taxon>
        <taxon>Metazoa</taxon>
        <taxon>Ecdysozoa</taxon>
        <taxon>Arthropoda</taxon>
        <taxon>Hexapoda</taxon>
        <taxon>Insecta</taxon>
        <taxon>Pterygota</taxon>
        <taxon>Neoptera</taxon>
        <taxon>Endopterygota</taxon>
        <taxon>Hymenoptera</taxon>
        <taxon>Apocrita</taxon>
        <taxon>Proctotrupomorpha</taxon>
        <taxon>Chalcidoidea</taxon>
        <taxon>Agaonidae</taxon>
        <taxon>Agaoninae</taxon>
        <taxon>Ceratosolen</taxon>
    </lineage>
</organism>
<dbReference type="KEGG" id="csol:105365975"/>
<protein>
    <submittedName>
        <fullName evidence="2">Uncharacterized protein LOC105365975</fullName>
    </submittedName>
</protein>
<dbReference type="RefSeq" id="XP_011502580.1">
    <property type="nucleotide sequence ID" value="XM_011504278.1"/>
</dbReference>
<evidence type="ECO:0000313" key="2">
    <source>
        <dbReference type="RefSeq" id="XP_011502580.1"/>
    </source>
</evidence>
<keyword evidence="1" id="KW-1185">Reference proteome</keyword>
<dbReference type="Proteomes" id="UP000695007">
    <property type="component" value="Unplaced"/>
</dbReference>
<reference evidence="2" key="1">
    <citation type="submission" date="2025-08" db="UniProtKB">
        <authorList>
            <consortium name="RefSeq"/>
        </authorList>
    </citation>
    <scope>IDENTIFICATION</scope>
</reference>
<dbReference type="AlphaFoldDB" id="A0AAJ6YQW1"/>
<accession>A0AAJ6YQW1</accession>
<sequence length="121" mass="13463">MLTGSNLNPDRSDILIYIRRQRYLFATDITKVTKIHKEDCDLQMILWIDEKGAVVPYHFTTVTHGIKAAPFLAVSTLLQLVEDEGSNYPLTVPSIIHGSCVVDIVGSANTPKQQLIKVALQ</sequence>
<evidence type="ECO:0000313" key="1">
    <source>
        <dbReference type="Proteomes" id="UP000695007"/>
    </source>
</evidence>
<name>A0AAJ6YQW1_9HYME</name>